<feature type="domain" description="DUF4185" evidence="1">
    <location>
        <begin position="112"/>
        <end position="320"/>
    </location>
</feature>
<evidence type="ECO:0000313" key="2">
    <source>
        <dbReference type="EMBL" id="CAA9223474.1"/>
    </source>
</evidence>
<dbReference type="Pfam" id="PF13810">
    <property type="entry name" value="DUF4185"/>
    <property type="match status" value="1"/>
</dbReference>
<name>A0A6J4HH65_9CHLR</name>
<reference evidence="2" key="1">
    <citation type="submission" date="2020-02" db="EMBL/GenBank/DDBJ databases">
        <authorList>
            <person name="Meier V. D."/>
        </authorList>
    </citation>
    <scope>NUCLEOTIDE SEQUENCE</scope>
    <source>
        <strain evidence="2">AVDCRST_MAG77</strain>
    </source>
</reference>
<dbReference type="AlphaFoldDB" id="A0A6J4HH65"/>
<proteinExistence type="predicted"/>
<dbReference type="InterPro" id="IPR025442">
    <property type="entry name" value="DUF4185"/>
</dbReference>
<accession>A0A6J4HH65</accession>
<sequence length="383" mass="42498">MEGRVGDMVSMAVPLAVPYPPSRHLRLEGLDEPVMRRDLDGDNFPVTWADDGLLYAGYGDGWGCRSVEKPTKLNTGMIRLRGEPPDVTGEEVAIPWYGGGAQNPNMKGCGLISVDGTLYHFLRRQVNQGQPGEQRRQVAAALIWSHDHGATWQGDTAYTPDSPGAEGMSFFFREADHAFSSPTFLQAGQDYALAQDEYVYVYSPREDLRRRNDHLDLARVPRDRITERCAYELFAGIEPVRGGSETGSSGRPRWTRDMAQRAPAFAFPGYVGAGDVVYWPALGRYVLAQCISWEPRAPGVQASRLALFDAPQPWGPWTTVGHVAPWGGGEDGDLRYDPRLPAKWIAADGTSAVLVFSHRQQPDVLNYQRLRFSMLDGKENQTP</sequence>
<protein>
    <recommendedName>
        <fullName evidence="1">DUF4185 domain-containing protein</fullName>
    </recommendedName>
</protein>
<gene>
    <name evidence="2" type="ORF">AVDCRST_MAG77-598</name>
</gene>
<organism evidence="2">
    <name type="scientific">uncultured Chloroflexota bacterium</name>
    <dbReference type="NCBI Taxonomy" id="166587"/>
    <lineage>
        <taxon>Bacteria</taxon>
        <taxon>Bacillati</taxon>
        <taxon>Chloroflexota</taxon>
        <taxon>environmental samples</taxon>
    </lineage>
</organism>
<dbReference type="EMBL" id="CADCTC010000038">
    <property type="protein sequence ID" value="CAA9223474.1"/>
    <property type="molecule type" value="Genomic_DNA"/>
</dbReference>
<evidence type="ECO:0000259" key="1">
    <source>
        <dbReference type="Pfam" id="PF13810"/>
    </source>
</evidence>